<protein>
    <submittedName>
        <fullName evidence="3">Uncharacterized protein</fullName>
    </submittedName>
</protein>
<name>A0A4Z2DXU8_SCHJA</name>
<organism evidence="3 4">
    <name type="scientific">Schistosoma japonicum</name>
    <name type="common">Blood fluke</name>
    <dbReference type="NCBI Taxonomy" id="6182"/>
    <lineage>
        <taxon>Eukaryota</taxon>
        <taxon>Metazoa</taxon>
        <taxon>Spiralia</taxon>
        <taxon>Lophotrochozoa</taxon>
        <taxon>Platyhelminthes</taxon>
        <taxon>Trematoda</taxon>
        <taxon>Digenea</taxon>
        <taxon>Strigeidida</taxon>
        <taxon>Schistosomatoidea</taxon>
        <taxon>Schistosomatidae</taxon>
        <taxon>Schistosoma</taxon>
    </lineage>
</organism>
<proteinExistence type="predicted"/>
<evidence type="ECO:0000256" key="1">
    <source>
        <dbReference type="SAM" id="MobiDB-lite"/>
    </source>
</evidence>
<keyword evidence="2" id="KW-0812">Transmembrane</keyword>
<dbReference type="Proteomes" id="UP000311919">
    <property type="component" value="Unassembled WGS sequence"/>
</dbReference>
<reference evidence="3 4" key="1">
    <citation type="submission" date="2019-03" db="EMBL/GenBank/DDBJ databases">
        <title>An improved genome assembly of the fluke Schistosoma japonicum.</title>
        <authorList>
            <person name="Hu W."/>
            <person name="Luo F."/>
            <person name="Yin M."/>
            <person name="Mo X."/>
            <person name="Sun C."/>
            <person name="Wu Q."/>
            <person name="Zhu B."/>
            <person name="Xiang M."/>
            <person name="Wang J."/>
            <person name="Wang Y."/>
            <person name="Zhang T."/>
            <person name="Xu B."/>
            <person name="Zheng H."/>
            <person name="Feng Z."/>
        </authorList>
    </citation>
    <scope>NUCLEOTIDE SEQUENCE [LARGE SCALE GENOMIC DNA]</scope>
    <source>
        <strain evidence="3">HuSjv2</strain>
        <tissue evidence="3">Worms</tissue>
    </source>
</reference>
<evidence type="ECO:0000313" key="4">
    <source>
        <dbReference type="Proteomes" id="UP000311919"/>
    </source>
</evidence>
<keyword evidence="2" id="KW-1133">Transmembrane helix</keyword>
<gene>
    <name evidence="3" type="ORF">EWB00_010484</name>
</gene>
<sequence length="203" mass="22143">MMNTSSTTPDILLESNHIDGTPIAVNIVVPIISVVLFIATVVITYFVDDLGIKTLKNTSSEGDLMPISESDRNHLRYLAESKLYVDMKGHTFSAFTPSHTPSESAPQTGYSATVDGGRRRACSESHAPNINEINSETQIILQHMLMRAGHAHTTADSLLSGDSGHSRSGFSNPFSSLKKKFVNNSIVHITSTSENLLIFFTFD</sequence>
<dbReference type="AlphaFoldDB" id="A0A4Z2DXU8"/>
<keyword evidence="4" id="KW-1185">Reference proteome</keyword>
<dbReference type="EMBL" id="SKCS01000008">
    <property type="protein sequence ID" value="TNN21324.1"/>
    <property type="molecule type" value="Genomic_DNA"/>
</dbReference>
<feature type="transmembrane region" description="Helical" evidence="2">
    <location>
        <begin position="23"/>
        <end position="47"/>
    </location>
</feature>
<feature type="compositionally biased region" description="Polar residues" evidence="1">
    <location>
        <begin position="95"/>
        <end position="111"/>
    </location>
</feature>
<evidence type="ECO:0000256" key="2">
    <source>
        <dbReference type="SAM" id="Phobius"/>
    </source>
</evidence>
<feature type="region of interest" description="Disordered" evidence="1">
    <location>
        <begin position="95"/>
        <end position="118"/>
    </location>
</feature>
<evidence type="ECO:0000313" key="3">
    <source>
        <dbReference type="EMBL" id="TNN21324.1"/>
    </source>
</evidence>
<dbReference type="OrthoDB" id="6244027at2759"/>
<accession>A0A4Z2DXU8</accession>
<keyword evidence="2" id="KW-0472">Membrane</keyword>
<comment type="caution">
    <text evidence="3">The sequence shown here is derived from an EMBL/GenBank/DDBJ whole genome shotgun (WGS) entry which is preliminary data.</text>
</comment>